<name>A0A1G2ENH6_9BACT</name>
<gene>
    <name evidence="4" type="ORF">A2365_00165</name>
</gene>
<evidence type="ECO:0000313" key="4">
    <source>
        <dbReference type="EMBL" id="OGZ27336.1"/>
    </source>
</evidence>
<dbReference type="InterPro" id="IPR002477">
    <property type="entry name" value="Peptidoglycan-bd-like"/>
</dbReference>
<dbReference type="Proteomes" id="UP000177740">
    <property type="component" value="Unassembled WGS sequence"/>
</dbReference>
<dbReference type="Gene3D" id="1.20.5.170">
    <property type="match status" value="1"/>
</dbReference>
<dbReference type="InterPro" id="IPR036365">
    <property type="entry name" value="PGBD-like_sf"/>
</dbReference>
<dbReference type="InterPro" id="IPR036366">
    <property type="entry name" value="PGBDSf"/>
</dbReference>
<comment type="caution">
    <text evidence="4">The sequence shown here is derived from an EMBL/GenBank/DDBJ whole genome shotgun (WGS) entry which is preliminary data.</text>
</comment>
<dbReference type="Gene3D" id="1.10.101.10">
    <property type="entry name" value="PGBD-like superfamily/PGBD"/>
    <property type="match status" value="1"/>
</dbReference>
<dbReference type="STRING" id="1801677.A2365_00165"/>
<organism evidence="4 5">
    <name type="scientific">Candidatus Nealsonbacteria bacterium RIFOXYB1_FULL_40_15</name>
    <dbReference type="NCBI Taxonomy" id="1801677"/>
    <lineage>
        <taxon>Bacteria</taxon>
        <taxon>Candidatus Nealsoniibacteriota</taxon>
    </lineage>
</organism>
<dbReference type="SUPFAM" id="SSF47090">
    <property type="entry name" value="PGBD-like"/>
    <property type="match status" value="1"/>
</dbReference>
<dbReference type="AlphaFoldDB" id="A0A1G2ENH6"/>
<dbReference type="Pfam" id="PF01471">
    <property type="entry name" value="PG_binding_1"/>
    <property type="match status" value="1"/>
</dbReference>
<feature type="coiled-coil region" evidence="1">
    <location>
        <begin position="39"/>
        <end position="73"/>
    </location>
</feature>
<evidence type="ECO:0000256" key="1">
    <source>
        <dbReference type="SAM" id="Coils"/>
    </source>
</evidence>
<accession>A0A1G2ENH6</accession>
<reference evidence="4 5" key="1">
    <citation type="journal article" date="2016" name="Nat. Commun.">
        <title>Thousands of microbial genomes shed light on interconnected biogeochemical processes in an aquifer system.</title>
        <authorList>
            <person name="Anantharaman K."/>
            <person name="Brown C.T."/>
            <person name="Hug L.A."/>
            <person name="Sharon I."/>
            <person name="Castelle C.J."/>
            <person name="Probst A.J."/>
            <person name="Thomas B.C."/>
            <person name="Singh A."/>
            <person name="Wilkins M.J."/>
            <person name="Karaoz U."/>
            <person name="Brodie E.L."/>
            <person name="Williams K.H."/>
            <person name="Hubbard S.S."/>
            <person name="Banfield J.F."/>
        </authorList>
    </citation>
    <scope>NUCLEOTIDE SEQUENCE [LARGE SCALE GENOMIC DNA]</scope>
</reference>
<keyword evidence="2" id="KW-0732">Signal</keyword>
<sequence length="278" mass="30255">MKKTVFFFLLLAIPFSIQAVTTDEPVGGDVVVTQLPETVQNLKQRIADLLAQIAELQQKVVEMKGEVKSLSLELKTQLKEGSSGEEVKLLQEVLATDPEIYPENLITGYFGSLTKRAVKRFQEKAGLEQVGNVGPKTLSKINELLKEGAGNSGKVPPGLLTAPGIQKKLSRSFEACVASGNPVSESYPRTCTFGGRTYTEDHCASDSGKIMTKADAEKIAKESECGDRLMNSFSCNKTTSTYWVDLNLEKEGCSPACVVDIENKTAEINWRCTGLLVP</sequence>
<evidence type="ECO:0000256" key="2">
    <source>
        <dbReference type="SAM" id="SignalP"/>
    </source>
</evidence>
<feature type="signal peptide" evidence="2">
    <location>
        <begin position="1"/>
        <end position="19"/>
    </location>
</feature>
<evidence type="ECO:0000313" key="5">
    <source>
        <dbReference type="Proteomes" id="UP000177740"/>
    </source>
</evidence>
<dbReference type="EMBL" id="MHMM01000007">
    <property type="protein sequence ID" value="OGZ27336.1"/>
    <property type="molecule type" value="Genomic_DNA"/>
</dbReference>
<protein>
    <recommendedName>
        <fullName evidence="3">Peptidoglycan binding-like domain-containing protein</fullName>
    </recommendedName>
</protein>
<evidence type="ECO:0000259" key="3">
    <source>
        <dbReference type="Pfam" id="PF01471"/>
    </source>
</evidence>
<keyword evidence="1" id="KW-0175">Coiled coil</keyword>
<proteinExistence type="predicted"/>
<feature type="chain" id="PRO_5009582749" description="Peptidoglycan binding-like domain-containing protein" evidence="2">
    <location>
        <begin position="20"/>
        <end position="278"/>
    </location>
</feature>
<feature type="domain" description="Peptidoglycan binding-like" evidence="3">
    <location>
        <begin position="83"/>
        <end position="140"/>
    </location>
</feature>